<dbReference type="PANTHER" id="PTHR10621">
    <property type="entry name" value="UV EXCISION REPAIR PROTEIN RAD23"/>
    <property type="match status" value="1"/>
</dbReference>
<dbReference type="Gene3D" id="3.10.20.90">
    <property type="entry name" value="Phosphatidylinositol 3-kinase Catalytic Subunit, Chain A, domain 1"/>
    <property type="match status" value="1"/>
</dbReference>
<feature type="domain" description="Ubiquitin-like" evidence="1">
    <location>
        <begin position="1"/>
        <end position="75"/>
    </location>
</feature>
<dbReference type="SUPFAM" id="SSF54236">
    <property type="entry name" value="Ubiquitin-like"/>
    <property type="match status" value="1"/>
</dbReference>
<comment type="caution">
    <text evidence="2">The sequence shown here is derived from an EMBL/GenBank/DDBJ whole genome shotgun (WGS) entry which is preliminary data.</text>
</comment>
<dbReference type="PROSITE" id="PS50053">
    <property type="entry name" value="UBIQUITIN_2"/>
    <property type="match status" value="1"/>
</dbReference>
<dbReference type="AlphaFoldDB" id="A0ABD1LXS5"/>
<reference evidence="2 3" key="1">
    <citation type="submission" date="2024-08" db="EMBL/GenBank/DDBJ databases">
        <title>Insights into the chromosomal genome structure of Flemingia macrophylla.</title>
        <authorList>
            <person name="Ding Y."/>
            <person name="Zhao Y."/>
            <person name="Bi W."/>
            <person name="Wu M."/>
            <person name="Zhao G."/>
            <person name="Gong Y."/>
            <person name="Li W."/>
            <person name="Zhang P."/>
        </authorList>
    </citation>
    <scope>NUCLEOTIDE SEQUENCE [LARGE SCALE GENOMIC DNA]</scope>
    <source>
        <strain evidence="2">DYQJB</strain>
        <tissue evidence="2">Leaf</tissue>
    </source>
</reference>
<dbReference type="Proteomes" id="UP001603857">
    <property type="component" value="Unassembled WGS sequence"/>
</dbReference>
<dbReference type="Pfam" id="PF00240">
    <property type="entry name" value="ubiquitin"/>
    <property type="match status" value="1"/>
</dbReference>
<gene>
    <name evidence="2" type="ORF">Fmac_021759</name>
</gene>
<keyword evidence="3" id="KW-1185">Reference proteome</keyword>
<protein>
    <recommendedName>
        <fullName evidence="1">Ubiquitin-like domain-containing protein</fullName>
    </recommendedName>
</protein>
<name>A0ABD1LXS5_9FABA</name>
<evidence type="ECO:0000313" key="3">
    <source>
        <dbReference type="Proteomes" id="UP001603857"/>
    </source>
</evidence>
<proteinExistence type="predicted"/>
<dbReference type="PANTHER" id="PTHR10621:SF61">
    <property type="entry name" value="UBIQUITIN FAMILY PROTEIN"/>
    <property type="match status" value="1"/>
</dbReference>
<dbReference type="CDD" id="cd17039">
    <property type="entry name" value="Ubl_ubiquitin_like"/>
    <property type="match status" value="1"/>
</dbReference>
<dbReference type="EMBL" id="JBGMDY010000007">
    <property type="protein sequence ID" value="KAL2328332.1"/>
    <property type="molecule type" value="Genomic_DNA"/>
</dbReference>
<evidence type="ECO:0000313" key="2">
    <source>
        <dbReference type="EMBL" id="KAL2328332.1"/>
    </source>
</evidence>
<accession>A0ABD1LXS5</accession>
<organism evidence="2 3">
    <name type="scientific">Flemingia macrophylla</name>
    <dbReference type="NCBI Taxonomy" id="520843"/>
    <lineage>
        <taxon>Eukaryota</taxon>
        <taxon>Viridiplantae</taxon>
        <taxon>Streptophyta</taxon>
        <taxon>Embryophyta</taxon>
        <taxon>Tracheophyta</taxon>
        <taxon>Spermatophyta</taxon>
        <taxon>Magnoliopsida</taxon>
        <taxon>eudicotyledons</taxon>
        <taxon>Gunneridae</taxon>
        <taxon>Pentapetalae</taxon>
        <taxon>rosids</taxon>
        <taxon>fabids</taxon>
        <taxon>Fabales</taxon>
        <taxon>Fabaceae</taxon>
        <taxon>Papilionoideae</taxon>
        <taxon>50 kb inversion clade</taxon>
        <taxon>NPAAA clade</taxon>
        <taxon>indigoferoid/millettioid clade</taxon>
        <taxon>Phaseoleae</taxon>
        <taxon>Flemingia</taxon>
    </lineage>
</organism>
<sequence>MKVVVENLTGTLFYIQVGDDATIEDLKREIEAQQKLPCDRLILVLDGDHCFLVSKEEENTSLVDCGIQDGSHIYLFFNPVDNDDSNHHFMFNTSPDFHLG</sequence>
<evidence type="ECO:0000259" key="1">
    <source>
        <dbReference type="PROSITE" id="PS50053"/>
    </source>
</evidence>
<dbReference type="InterPro" id="IPR029071">
    <property type="entry name" value="Ubiquitin-like_domsf"/>
</dbReference>
<dbReference type="InterPro" id="IPR000626">
    <property type="entry name" value="Ubiquitin-like_dom"/>
</dbReference>